<dbReference type="RefSeq" id="WP_156331839.1">
    <property type="nucleotide sequence ID" value="NZ_CP159837.1"/>
</dbReference>
<name>A0AAU8J8Z6_9CYAN</name>
<organism evidence="1">
    <name type="scientific">Planktothricoides raciborskii GIHE-MW2</name>
    <dbReference type="NCBI Taxonomy" id="2792601"/>
    <lineage>
        <taxon>Bacteria</taxon>
        <taxon>Bacillati</taxon>
        <taxon>Cyanobacteriota</taxon>
        <taxon>Cyanophyceae</taxon>
        <taxon>Oscillatoriophycideae</taxon>
        <taxon>Oscillatoriales</taxon>
        <taxon>Oscillatoriaceae</taxon>
        <taxon>Planktothricoides</taxon>
    </lineage>
</organism>
<protein>
    <submittedName>
        <fullName evidence="1">Uncharacterized protein</fullName>
    </submittedName>
</protein>
<proteinExistence type="predicted"/>
<accession>A0AAU8J8Z6</accession>
<evidence type="ECO:0000313" key="1">
    <source>
        <dbReference type="EMBL" id="XCM35215.1"/>
    </source>
</evidence>
<dbReference type="AlphaFoldDB" id="A0AAU8J8Z6"/>
<sequence length="48" mass="5421">MYNGTIAKGLETVIQGDSYSPEFEDLWVQRGAIARFGELLPRRNLGNH</sequence>
<gene>
    <name evidence="1" type="ORF">ABWT76_003874</name>
</gene>
<dbReference type="EMBL" id="CP159837">
    <property type="protein sequence ID" value="XCM35215.1"/>
    <property type="molecule type" value="Genomic_DNA"/>
</dbReference>
<reference evidence="1" key="1">
    <citation type="submission" date="2024-07" db="EMBL/GenBank/DDBJ databases">
        <authorList>
            <person name="Kim Y.J."/>
            <person name="Jeong J.Y."/>
        </authorList>
    </citation>
    <scope>NUCLEOTIDE SEQUENCE</scope>
    <source>
        <strain evidence="1">GIHE-MW2</strain>
    </source>
</reference>